<dbReference type="InterPro" id="IPR037523">
    <property type="entry name" value="VOC_core"/>
</dbReference>
<gene>
    <name evidence="2" type="ORF">GCM10023335_52940</name>
</gene>
<dbReference type="InterPro" id="IPR004360">
    <property type="entry name" value="Glyas_Fos-R_dOase_dom"/>
</dbReference>
<reference evidence="3" key="1">
    <citation type="journal article" date="2019" name="Int. J. Syst. Evol. Microbiol.">
        <title>The Global Catalogue of Microorganisms (GCM) 10K type strain sequencing project: providing services to taxonomists for standard genome sequencing and annotation.</title>
        <authorList>
            <consortium name="The Broad Institute Genomics Platform"/>
            <consortium name="The Broad Institute Genome Sequencing Center for Infectious Disease"/>
            <person name="Wu L."/>
            <person name="Ma J."/>
        </authorList>
    </citation>
    <scope>NUCLEOTIDE SEQUENCE [LARGE SCALE GENOMIC DNA]</scope>
    <source>
        <strain evidence="3">JCM 18409</strain>
    </source>
</reference>
<evidence type="ECO:0000259" key="1">
    <source>
        <dbReference type="PROSITE" id="PS51819"/>
    </source>
</evidence>
<feature type="domain" description="VOC" evidence="1">
    <location>
        <begin position="10"/>
        <end position="156"/>
    </location>
</feature>
<proteinExistence type="predicted"/>
<dbReference type="Pfam" id="PF00903">
    <property type="entry name" value="Glyoxalase"/>
    <property type="match status" value="1"/>
</dbReference>
<evidence type="ECO:0000313" key="2">
    <source>
        <dbReference type="EMBL" id="GAA5021705.1"/>
    </source>
</evidence>
<comment type="caution">
    <text evidence="2">The sequence shown here is derived from an EMBL/GenBank/DDBJ whole genome shotgun (WGS) entry which is preliminary data.</text>
</comment>
<evidence type="ECO:0000313" key="3">
    <source>
        <dbReference type="Proteomes" id="UP001501759"/>
    </source>
</evidence>
<accession>A0ABP9J628</accession>
<dbReference type="Proteomes" id="UP001501759">
    <property type="component" value="Unassembled WGS sequence"/>
</dbReference>
<name>A0ABP9J628_9ACTN</name>
<keyword evidence="3" id="KW-1185">Reference proteome</keyword>
<dbReference type="InterPro" id="IPR029068">
    <property type="entry name" value="Glyas_Bleomycin-R_OHBP_Dase"/>
</dbReference>
<organism evidence="2 3">
    <name type="scientific">Streptomyces siamensis</name>
    <dbReference type="NCBI Taxonomy" id="1274986"/>
    <lineage>
        <taxon>Bacteria</taxon>
        <taxon>Bacillati</taxon>
        <taxon>Actinomycetota</taxon>
        <taxon>Actinomycetes</taxon>
        <taxon>Kitasatosporales</taxon>
        <taxon>Streptomycetaceae</taxon>
        <taxon>Streptomyces</taxon>
    </lineage>
</organism>
<protein>
    <recommendedName>
        <fullName evidence="1">VOC domain-containing protein</fullName>
    </recommendedName>
</protein>
<dbReference type="EMBL" id="BAABKB010000021">
    <property type="protein sequence ID" value="GAA5021705.1"/>
    <property type="molecule type" value="Genomic_DNA"/>
</dbReference>
<dbReference type="Gene3D" id="3.10.180.10">
    <property type="entry name" value="2,3-Dihydroxybiphenyl 1,2-Dioxygenase, domain 1"/>
    <property type="match status" value="1"/>
</dbReference>
<dbReference type="SUPFAM" id="SSF54593">
    <property type="entry name" value="Glyoxalase/Bleomycin resistance protein/Dihydroxybiphenyl dioxygenase"/>
    <property type="match status" value="1"/>
</dbReference>
<sequence length="163" mass="17760">MKAINEMTMKLELFVLPVSDVDRARAFYEKAGFRLDLAKDVTEDFRAVHLTPPGSEASILFGKGLTTAAPGSAQGLYLIVTDIEEARAELVGRGIAVSEVFHDDKGIFFHGHDGGEVVHDSPGQERLAGPHPERASYGSYATFSDPDGNGWVLQEITQRFPGR</sequence>
<dbReference type="PROSITE" id="PS51819">
    <property type="entry name" value="VOC"/>
    <property type="match status" value="1"/>
</dbReference>